<proteinExistence type="predicted"/>
<dbReference type="Gene3D" id="2.30.30.1060">
    <property type="match status" value="1"/>
</dbReference>
<feature type="domain" description="Hypervirulence associated protein TUDOR" evidence="2">
    <location>
        <begin position="142"/>
        <end position="200"/>
    </location>
</feature>
<feature type="region of interest" description="Disordered" evidence="1">
    <location>
        <begin position="1"/>
        <end position="144"/>
    </location>
</feature>
<evidence type="ECO:0000259" key="2">
    <source>
        <dbReference type="Pfam" id="PF11160"/>
    </source>
</evidence>
<organism evidence="3 4">
    <name type="scientific">Clohesyomyces aquaticus</name>
    <dbReference type="NCBI Taxonomy" id="1231657"/>
    <lineage>
        <taxon>Eukaryota</taxon>
        <taxon>Fungi</taxon>
        <taxon>Dikarya</taxon>
        <taxon>Ascomycota</taxon>
        <taxon>Pezizomycotina</taxon>
        <taxon>Dothideomycetes</taxon>
        <taxon>Pleosporomycetidae</taxon>
        <taxon>Pleosporales</taxon>
        <taxon>Lindgomycetaceae</taxon>
        <taxon>Clohesyomyces</taxon>
    </lineage>
</organism>
<protein>
    <recommendedName>
        <fullName evidence="2">Hypervirulence associated protein TUDOR domain-containing protein</fullName>
    </recommendedName>
</protein>
<comment type="caution">
    <text evidence="3">The sequence shown here is derived from an EMBL/GenBank/DDBJ whole genome shotgun (WGS) entry which is preliminary data.</text>
</comment>
<feature type="compositionally biased region" description="Basic and acidic residues" evidence="1">
    <location>
        <begin position="112"/>
        <end position="128"/>
    </location>
</feature>
<evidence type="ECO:0000313" key="4">
    <source>
        <dbReference type="Proteomes" id="UP000193144"/>
    </source>
</evidence>
<dbReference type="OrthoDB" id="3360421at2759"/>
<reference evidence="3 4" key="1">
    <citation type="submission" date="2016-07" db="EMBL/GenBank/DDBJ databases">
        <title>Pervasive Adenine N6-methylation of Active Genes in Fungi.</title>
        <authorList>
            <consortium name="DOE Joint Genome Institute"/>
            <person name="Mondo S.J."/>
            <person name="Dannebaum R.O."/>
            <person name="Kuo R.C."/>
            <person name="Labutti K."/>
            <person name="Haridas S."/>
            <person name="Kuo A."/>
            <person name="Salamov A."/>
            <person name="Ahrendt S.R."/>
            <person name="Lipzen A."/>
            <person name="Sullivan W."/>
            <person name="Andreopoulos W.B."/>
            <person name="Clum A."/>
            <person name="Lindquist E."/>
            <person name="Daum C."/>
            <person name="Ramamoorthy G.K."/>
            <person name="Gryganskyi A."/>
            <person name="Culley D."/>
            <person name="Magnuson J.K."/>
            <person name="James T.Y."/>
            <person name="O'Malley M.A."/>
            <person name="Stajich J.E."/>
            <person name="Spatafora J.W."/>
            <person name="Visel A."/>
            <person name="Grigoriev I.V."/>
        </authorList>
    </citation>
    <scope>NUCLEOTIDE SEQUENCE [LARGE SCALE GENOMIC DNA]</scope>
    <source>
        <strain evidence="3 4">CBS 115471</strain>
    </source>
</reference>
<dbReference type="STRING" id="1231657.A0A1Y1ZXR6"/>
<dbReference type="Pfam" id="PF11160">
    <property type="entry name" value="Hva1_TUDOR"/>
    <property type="match status" value="1"/>
</dbReference>
<accession>A0A1Y1ZXR6</accession>
<sequence length="203" mass="22384">MPSKVKEETGQKNDAGKQYVETTRKTEQEKRSASKDEKQSAKDCTTHWEDAVHVDNGNKEYLKFKDAENKAEDVDMKDAEDSGQQSSRTGSTHEDGDSGRQANSKKRGRGAHHNDGSKKQKSSSKDEPQGIAGDKTRVPKAGQQVQWKTIAGFVDGEVVEVVYEEKSVDGKKVKASKEDPRIVLKSSSSGKTAVHKPEAVYFD</sequence>
<keyword evidence="4" id="KW-1185">Reference proteome</keyword>
<name>A0A1Y1ZXR6_9PLEO</name>
<dbReference type="AlphaFoldDB" id="A0A1Y1ZXR6"/>
<feature type="compositionally biased region" description="Basic and acidic residues" evidence="1">
    <location>
        <begin position="22"/>
        <end position="80"/>
    </location>
</feature>
<dbReference type="InterPro" id="IPR021331">
    <property type="entry name" value="Hva1_TUDOR"/>
</dbReference>
<feature type="compositionally biased region" description="Basic and acidic residues" evidence="1">
    <location>
        <begin position="1"/>
        <end position="15"/>
    </location>
</feature>
<evidence type="ECO:0000313" key="3">
    <source>
        <dbReference type="EMBL" id="ORY15004.1"/>
    </source>
</evidence>
<gene>
    <name evidence="3" type="ORF">BCR34DRAFT_598711</name>
</gene>
<dbReference type="EMBL" id="MCFA01000028">
    <property type="protein sequence ID" value="ORY15004.1"/>
    <property type="molecule type" value="Genomic_DNA"/>
</dbReference>
<evidence type="ECO:0000256" key="1">
    <source>
        <dbReference type="SAM" id="MobiDB-lite"/>
    </source>
</evidence>
<dbReference type="Proteomes" id="UP000193144">
    <property type="component" value="Unassembled WGS sequence"/>
</dbReference>